<dbReference type="InterPro" id="IPR014010">
    <property type="entry name" value="REJ_dom"/>
</dbReference>
<protein>
    <recommendedName>
        <fullName evidence="1">REJ domain-containing protein</fullName>
    </recommendedName>
</protein>
<dbReference type="OrthoDB" id="10264154at2759"/>
<dbReference type="Proteomes" id="UP000242450">
    <property type="component" value="Chromosome 4"/>
</dbReference>
<feature type="domain" description="REJ" evidence="1">
    <location>
        <begin position="1"/>
        <end position="514"/>
    </location>
</feature>
<organism evidence="2 3">
    <name type="scientific">Cervus elaphus hippelaphus</name>
    <name type="common">European red deer</name>
    <dbReference type="NCBI Taxonomy" id="46360"/>
    <lineage>
        <taxon>Eukaryota</taxon>
        <taxon>Metazoa</taxon>
        <taxon>Chordata</taxon>
        <taxon>Craniata</taxon>
        <taxon>Vertebrata</taxon>
        <taxon>Euteleostomi</taxon>
        <taxon>Mammalia</taxon>
        <taxon>Eutheria</taxon>
        <taxon>Laurasiatheria</taxon>
        <taxon>Artiodactyla</taxon>
        <taxon>Ruminantia</taxon>
        <taxon>Pecora</taxon>
        <taxon>Cervidae</taxon>
        <taxon>Cervinae</taxon>
        <taxon>Cervus</taxon>
    </lineage>
</organism>
<evidence type="ECO:0000259" key="1">
    <source>
        <dbReference type="PROSITE" id="PS51111"/>
    </source>
</evidence>
<dbReference type="GO" id="GO:0016020">
    <property type="term" value="C:membrane"/>
    <property type="evidence" value="ECO:0007669"/>
    <property type="project" value="UniProtKB-SubCell"/>
</dbReference>
<gene>
    <name evidence="2" type="ORF">Celaphus_00003977</name>
</gene>
<dbReference type="EMBL" id="MKHE01000004">
    <property type="protein sequence ID" value="OWK16538.1"/>
    <property type="molecule type" value="Genomic_DNA"/>
</dbReference>
<proteinExistence type="predicted"/>
<keyword evidence="3" id="KW-1185">Reference proteome</keyword>
<dbReference type="AlphaFoldDB" id="A0A212DE68"/>
<reference evidence="2 3" key="1">
    <citation type="journal article" date="2018" name="Mol. Genet. Genomics">
        <title>The red deer Cervus elaphus genome CerEla1.0: sequencing, annotating, genes, and chromosomes.</title>
        <authorList>
            <person name="Bana N.A."/>
            <person name="Nyiri A."/>
            <person name="Nagy J."/>
            <person name="Frank K."/>
            <person name="Nagy T."/>
            <person name="Steger V."/>
            <person name="Schiller M."/>
            <person name="Lakatos P."/>
            <person name="Sugar L."/>
            <person name="Horn P."/>
            <person name="Barta E."/>
            <person name="Orosz L."/>
        </authorList>
    </citation>
    <scope>NUCLEOTIDE SEQUENCE [LARGE SCALE GENOMIC DNA]</scope>
    <source>
        <strain evidence="2">Hungarian</strain>
    </source>
</reference>
<dbReference type="PROSITE" id="PS51111">
    <property type="entry name" value="REJ"/>
    <property type="match status" value="1"/>
</dbReference>
<name>A0A212DE68_CEREH</name>
<feature type="non-terminal residue" evidence="2">
    <location>
        <position position="514"/>
    </location>
</feature>
<comment type="caution">
    <text evidence="2">The sequence shown here is derived from an EMBL/GenBank/DDBJ whole genome shotgun (WGS) entry which is preliminary data.</text>
</comment>
<evidence type="ECO:0000313" key="2">
    <source>
        <dbReference type="EMBL" id="OWK16538.1"/>
    </source>
</evidence>
<accession>A0A212DE68</accession>
<evidence type="ECO:0000313" key="3">
    <source>
        <dbReference type="Proteomes" id="UP000242450"/>
    </source>
</evidence>
<sequence length="514" mass="56684">MHYLEILATSDTTTSTPSRNITVHFVEALSGLQASLASDHLELGQDLLVNVSVAHGIPEGLTFEVAGLNTTFSYEKENLRGSFGTYHVAVPLEGTFLVTVLVRDTFSNLSLEIGSITVTGKNFLKRGIKFRDKGNMELYVEPGRYLDPFTTVTLGWPDGDKDLRFQWACGRCWAQWSDCVERQLLRTDQRELVVPPSCLPPSDSAVTLRLTVWRGLQLENLGEQCLYVSAPLELRPRVSCEENCGPVDVSRDVTLKVTMGDKSAAAMFSWYLDDTPLEKAEPLREACSLRGFWPRSSILLQSNTSTLLLNSSFLRIHGPAAWIRVTAVTGCAYGEDTYVVSSLPPLEVPTCTVAPEEGTILTSFAIFCNASAALGPLEYCFCLESVYLPLGKENNDFMLTVVISVSNHVGPGHTCVEEEAFQATVWDNVTAILQGGHGPEQLFQLARAVSSVLDQRLGSRQLPRVDTRHKVRERILGSLSVVRVTRGDMQRVQGLAEVLKEVTQRSKELTPLAQ</sequence>